<feature type="domain" description="TonB-dependent receptor-like beta-barrel" evidence="12">
    <location>
        <begin position="425"/>
        <end position="929"/>
    </location>
</feature>
<organism evidence="14 15">
    <name type="scientific">Rhodanobacter geophilus</name>
    <dbReference type="NCBI Taxonomy" id="3162488"/>
    <lineage>
        <taxon>Bacteria</taxon>
        <taxon>Pseudomonadati</taxon>
        <taxon>Pseudomonadota</taxon>
        <taxon>Gammaproteobacteria</taxon>
        <taxon>Lysobacterales</taxon>
        <taxon>Rhodanobacteraceae</taxon>
        <taxon>Rhodanobacter</taxon>
    </lineage>
</organism>
<evidence type="ECO:0000313" key="14">
    <source>
        <dbReference type="EMBL" id="MEW9622824.1"/>
    </source>
</evidence>
<keyword evidence="4 8" id="KW-0812">Transmembrane</keyword>
<evidence type="ECO:0000259" key="12">
    <source>
        <dbReference type="Pfam" id="PF00593"/>
    </source>
</evidence>
<evidence type="ECO:0000313" key="15">
    <source>
        <dbReference type="Proteomes" id="UP001556170"/>
    </source>
</evidence>
<name>A0ABV3QK66_9GAMM</name>
<feature type="signal peptide" evidence="11">
    <location>
        <begin position="1"/>
        <end position="23"/>
    </location>
</feature>
<feature type="region of interest" description="Disordered" evidence="10">
    <location>
        <begin position="26"/>
        <end position="47"/>
    </location>
</feature>
<comment type="similarity">
    <text evidence="8 9">Belongs to the TonB-dependent receptor family.</text>
</comment>
<evidence type="ECO:0000256" key="2">
    <source>
        <dbReference type="ARBA" id="ARBA00022448"/>
    </source>
</evidence>
<evidence type="ECO:0000256" key="8">
    <source>
        <dbReference type="PROSITE-ProRule" id="PRU01360"/>
    </source>
</evidence>
<feature type="chain" id="PRO_5047144119" evidence="11">
    <location>
        <begin position="24"/>
        <end position="974"/>
    </location>
</feature>
<dbReference type="Pfam" id="PF07715">
    <property type="entry name" value="Plug"/>
    <property type="match status" value="1"/>
</dbReference>
<sequence>MIKSKLAVAVVAALAFGSAAVHAQDTQTSTSTTQPQSQNTDQAPNAKNAKKLQAVTVTGSLIPQTQIETATPVITITADQMKARGFATVAQALQQASFATGSVQGMQDTNSFTTNAETLSMFGLPVGFVKYLVDGRPMGSFPGLYNGSDTFNSISGIPMDLVDHIDILPGGQSSLYGSDAIAGVINIVLKKHVDAPTLDVRYGWTADGGGANRRVSFADSFTLGKWTSLYGVQFENDSPMWRRDRSITSTFNTHGTSPETASRDYLVLTAYSNDGTAPGYQLMDPDNCANVSSQWGGTETKQYRKGSGYYCGSMDTPGVGTLQLATKQANAYTHNTFDVNDNVQLYGDLLYNYSEKKSTNGSSTTWWGTSVATTQGAGYFWDPTVHGGSLMLLQHAFSPEEVGGYRNIMSKEYENSYMLTLGARGTFGQSNWDYDLGFTHSDDQLIDRSFQRLAGPMEAYFSKHVLGPQLGTYSGYPVFEPNYAALYNPVSQADFKSFTGYSTSHAKTWDNMVRGQLTNASLFSLPGGDAGVAVVLEGGNQGWDSSPDPRLMQNVTIDYGNGFTYDTPYYWGTSATPGAGHRSRWAATTELKFPLLQQLTLDVSGRYDSYAVGGTTVSHGTYNLGLEYRPFDTLLLRGRYGTAFKVPTLSDEFQRPSNYYNGVTDYLNCGRLGYSGDNIDACPSPYNSTQYKGTTFGNPGLKPITATVWTYGVVWAPVERMSVSVDYLHWDINNEVAQVGADTLSNTEYLCDIKTIDPNSTTCSTAFNLITRGPGKTVNGVPLLGQIMGITTNKMNVANEQVNAINASFNYGMDAGGFGKLVWAATYSDLLKHTYQDYPLDPKIDLLRHPGWSTDFKSKANASLTWLKGDWSTTLYVNRYGQTPNYLASQLDNYTDKGTGKLGAWILWNASVTYNPIKNLALSLQIQNVFNKMPPVDNSYPGTTWGPYNSDNYNPFGRAFFLEANYKFGQGFGS</sequence>
<keyword evidence="6 8" id="KW-0472">Membrane</keyword>
<evidence type="ECO:0000256" key="3">
    <source>
        <dbReference type="ARBA" id="ARBA00022452"/>
    </source>
</evidence>
<dbReference type="Gene3D" id="2.170.130.10">
    <property type="entry name" value="TonB-dependent receptor, plug domain"/>
    <property type="match status" value="1"/>
</dbReference>
<evidence type="ECO:0000256" key="6">
    <source>
        <dbReference type="ARBA" id="ARBA00023136"/>
    </source>
</evidence>
<keyword evidence="11" id="KW-0732">Signal</keyword>
<keyword evidence="5 9" id="KW-0798">TonB box</keyword>
<keyword evidence="2 8" id="KW-0813">Transport</keyword>
<feature type="compositionally biased region" description="Low complexity" evidence="10">
    <location>
        <begin position="26"/>
        <end position="42"/>
    </location>
</feature>
<dbReference type="InterPro" id="IPR000531">
    <property type="entry name" value="Beta-barrel_TonB"/>
</dbReference>
<evidence type="ECO:0000256" key="7">
    <source>
        <dbReference type="ARBA" id="ARBA00023237"/>
    </source>
</evidence>
<evidence type="ECO:0000256" key="5">
    <source>
        <dbReference type="ARBA" id="ARBA00023077"/>
    </source>
</evidence>
<dbReference type="PANTHER" id="PTHR47234">
    <property type="match status" value="1"/>
</dbReference>
<dbReference type="InterPro" id="IPR012910">
    <property type="entry name" value="Plug_dom"/>
</dbReference>
<dbReference type="PANTHER" id="PTHR47234:SF1">
    <property type="entry name" value="TONB-DEPENDENT RECEPTOR"/>
    <property type="match status" value="1"/>
</dbReference>
<reference evidence="14 15" key="1">
    <citation type="submission" date="2024-06" db="EMBL/GenBank/DDBJ databases">
        <authorList>
            <person name="Woo H."/>
        </authorList>
    </citation>
    <scope>NUCLEOTIDE SEQUENCE [LARGE SCALE GENOMIC DNA]</scope>
    <source>
        <strain evidence="14 15">S2-g</strain>
    </source>
</reference>
<dbReference type="EMBL" id="JBFOHL010000001">
    <property type="protein sequence ID" value="MEW9622824.1"/>
    <property type="molecule type" value="Genomic_DNA"/>
</dbReference>
<feature type="domain" description="TonB-dependent receptor plug" evidence="13">
    <location>
        <begin position="66"/>
        <end position="184"/>
    </location>
</feature>
<keyword evidence="7 8" id="KW-0998">Cell outer membrane</keyword>
<keyword evidence="15" id="KW-1185">Reference proteome</keyword>
<dbReference type="InterPro" id="IPR036942">
    <property type="entry name" value="Beta-barrel_TonB_sf"/>
</dbReference>
<comment type="subcellular location">
    <subcellularLocation>
        <location evidence="1 8">Cell outer membrane</location>
        <topology evidence="1 8">Multi-pass membrane protein</topology>
    </subcellularLocation>
</comment>
<dbReference type="Proteomes" id="UP001556170">
    <property type="component" value="Unassembled WGS sequence"/>
</dbReference>
<evidence type="ECO:0000256" key="11">
    <source>
        <dbReference type="SAM" id="SignalP"/>
    </source>
</evidence>
<evidence type="ECO:0000256" key="4">
    <source>
        <dbReference type="ARBA" id="ARBA00022692"/>
    </source>
</evidence>
<evidence type="ECO:0000256" key="10">
    <source>
        <dbReference type="SAM" id="MobiDB-lite"/>
    </source>
</evidence>
<dbReference type="Pfam" id="PF00593">
    <property type="entry name" value="TonB_dep_Rec_b-barrel"/>
    <property type="match status" value="1"/>
</dbReference>
<dbReference type="PROSITE" id="PS52016">
    <property type="entry name" value="TONB_DEPENDENT_REC_3"/>
    <property type="match status" value="1"/>
</dbReference>
<evidence type="ECO:0000256" key="1">
    <source>
        <dbReference type="ARBA" id="ARBA00004571"/>
    </source>
</evidence>
<evidence type="ECO:0000256" key="9">
    <source>
        <dbReference type="RuleBase" id="RU003357"/>
    </source>
</evidence>
<dbReference type="InterPro" id="IPR037066">
    <property type="entry name" value="Plug_dom_sf"/>
</dbReference>
<dbReference type="InterPro" id="IPR039426">
    <property type="entry name" value="TonB-dep_rcpt-like"/>
</dbReference>
<evidence type="ECO:0000259" key="13">
    <source>
        <dbReference type="Pfam" id="PF07715"/>
    </source>
</evidence>
<accession>A0ABV3QK66</accession>
<dbReference type="Gene3D" id="2.40.170.20">
    <property type="entry name" value="TonB-dependent receptor, beta-barrel domain"/>
    <property type="match status" value="1"/>
</dbReference>
<dbReference type="SUPFAM" id="SSF56935">
    <property type="entry name" value="Porins"/>
    <property type="match status" value="1"/>
</dbReference>
<gene>
    <name evidence="14" type="ORF">ABQJ56_01065</name>
</gene>
<dbReference type="RefSeq" id="WP_367843134.1">
    <property type="nucleotide sequence ID" value="NZ_JBFOHL010000001.1"/>
</dbReference>
<comment type="caution">
    <text evidence="14">The sequence shown here is derived from an EMBL/GenBank/DDBJ whole genome shotgun (WGS) entry which is preliminary data.</text>
</comment>
<proteinExistence type="inferred from homology"/>
<protein>
    <submittedName>
        <fullName evidence="14">TonB-dependent receptor</fullName>
    </submittedName>
</protein>
<keyword evidence="14" id="KW-0675">Receptor</keyword>
<keyword evidence="3 8" id="KW-1134">Transmembrane beta strand</keyword>